<keyword evidence="3" id="KW-1185">Reference proteome</keyword>
<evidence type="ECO:0000256" key="1">
    <source>
        <dbReference type="SAM" id="MobiDB-lite"/>
    </source>
</evidence>
<dbReference type="Proteomes" id="UP001220324">
    <property type="component" value="Unassembled WGS sequence"/>
</dbReference>
<evidence type="ECO:0000313" key="3">
    <source>
        <dbReference type="Proteomes" id="UP001220324"/>
    </source>
</evidence>
<dbReference type="AlphaFoldDB" id="A0AAD6GCH8"/>
<proteinExistence type="predicted"/>
<feature type="region of interest" description="Disordered" evidence="1">
    <location>
        <begin position="26"/>
        <end position="75"/>
    </location>
</feature>
<organism evidence="2 3">
    <name type="scientific">Penicillium frequentans</name>
    <dbReference type="NCBI Taxonomy" id="3151616"/>
    <lineage>
        <taxon>Eukaryota</taxon>
        <taxon>Fungi</taxon>
        <taxon>Dikarya</taxon>
        <taxon>Ascomycota</taxon>
        <taxon>Pezizomycotina</taxon>
        <taxon>Eurotiomycetes</taxon>
        <taxon>Eurotiomycetidae</taxon>
        <taxon>Eurotiales</taxon>
        <taxon>Aspergillaceae</taxon>
        <taxon>Penicillium</taxon>
    </lineage>
</organism>
<protein>
    <submittedName>
        <fullName evidence="2">Uncharacterized protein</fullName>
    </submittedName>
</protein>
<sequence>MAVTYNNTGLREVDLNVAKTLSDIADDTPIPSKPDTPVQIPVVDLDNTPAKDESEPTTLKRRRSDSTSMTNTVESKLPQKMLSKKMAGMMEGRENVPPLLLPEADDYTAAALRTNWITSLMSFDTFLSFVFPHFDYGLLIPNVAGAWLTGVSG</sequence>
<dbReference type="EMBL" id="JAQIZZ010000007">
    <property type="protein sequence ID" value="KAJ5531933.1"/>
    <property type="molecule type" value="Genomic_DNA"/>
</dbReference>
<evidence type="ECO:0000313" key="2">
    <source>
        <dbReference type="EMBL" id="KAJ5531933.1"/>
    </source>
</evidence>
<accession>A0AAD6GCH8</accession>
<gene>
    <name evidence="2" type="ORF">N7494_008485</name>
</gene>
<comment type="caution">
    <text evidence="2">The sequence shown here is derived from an EMBL/GenBank/DDBJ whole genome shotgun (WGS) entry which is preliminary data.</text>
</comment>
<name>A0AAD6GCH8_9EURO</name>
<reference evidence="2 3" key="1">
    <citation type="journal article" date="2023" name="IMA Fungus">
        <title>Comparative genomic study of the Penicillium genus elucidates a diverse pangenome and 15 lateral gene transfer events.</title>
        <authorList>
            <person name="Petersen C."/>
            <person name="Sorensen T."/>
            <person name="Nielsen M.R."/>
            <person name="Sondergaard T.E."/>
            <person name="Sorensen J.L."/>
            <person name="Fitzpatrick D.A."/>
            <person name="Frisvad J.C."/>
            <person name="Nielsen K.L."/>
        </authorList>
    </citation>
    <scope>NUCLEOTIDE SEQUENCE [LARGE SCALE GENOMIC DNA]</scope>
    <source>
        <strain evidence="2 3">IBT 35679</strain>
    </source>
</reference>